<keyword evidence="3" id="KW-1185">Reference proteome</keyword>
<feature type="compositionally biased region" description="Polar residues" evidence="1">
    <location>
        <begin position="1"/>
        <end position="26"/>
    </location>
</feature>
<reference evidence="2" key="1">
    <citation type="journal article" date="2020" name="Fungal Divers.">
        <title>Resolving the Mortierellaceae phylogeny through synthesis of multi-gene phylogenetics and phylogenomics.</title>
        <authorList>
            <person name="Vandepol N."/>
            <person name="Liber J."/>
            <person name="Desiro A."/>
            <person name="Na H."/>
            <person name="Kennedy M."/>
            <person name="Barry K."/>
            <person name="Grigoriev I.V."/>
            <person name="Miller A.N."/>
            <person name="O'Donnell K."/>
            <person name="Stajich J.E."/>
            <person name="Bonito G."/>
        </authorList>
    </citation>
    <scope>NUCLEOTIDE SEQUENCE</scope>
    <source>
        <strain evidence="2">KOD1015</strain>
    </source>
</reference>
<sequence length="177" mass="20573">MSSQTSPNPSVSTDQTSGLEQHTQPPLDTVDKQQDGISLKELKATRCLTRKANEAWRNRIGFDSQKGQKKRYEYEITQRLIQDMETDLQRLLPAEREDNKSSVPVLDTLPKHVARYDGKKQTARTFLSQFRRLMIAHLGEEQFERQCERLMVSCIEVEHYAVQFQEDLNLYPEDSRG</sequence>
<gene>
    <name evidence="2" type="ORF">BGW38_000907</name>
</gene>
<dbReference type="Proteomes" id="UP000780801">
    <property type="component" value="Unassembled WGS sequence"/>
</dbReference>
<protein>
    <submittedName>
        <fullName evidence="2">Uncharacterized protein</fullName>
    </submittedName>
</protein>
<evidence type="ECO:0000313" key="2">
    <source>
        <dbReference type="EMBL" id="KAF9585749.1"/>
    </source>
</evidence>
<dbReference type="AlphaFoldDB" id="A0A9P6G2D1"/>
<organism evidence="2 3">
    <name type="scientific">Lunasporangiospora selenospora</name>
    <dbReference type="NCBI Taxonomy" id="979761"/>
    <lineage>
        <taxon>Eukaryota</taxon>
        <taxon>Fungi</taxon>
        <taxon>Fungi incertae sedis</taxon>
        <taxon>Mucoromycota</taxon>
        <taxon>Mortierellomycotina</taxon>
        <taxon>Mortierellomycetes</taxon>
        <taxon>Mortierellales</taxon>
        <taxon>Mortierellaceae</taxon>
        <taxon>Lunasporangiospora</taxon>
    </lineage>
</organism>
<evidence type="ECO:0000313" key="3">
    <source>
        <dbReference type="Proteomes" id="UP000780801"/>
    </source>
</evidence>
<evidence type="ECO:0000256" key="1">
    <source>
        <dbReference type="SAM" id="MobiDB-lite"/>
    </source>
</evidence>
<proteinExistence type="predicted"/>
<feature type="region of interest" description="Disordered" evidence="1">
    <location>
        <begin position="1"/>
        <end position="36"/>
    </location>
</feature>
<accession>A0A9P6G2D1</accession>
<dbReference type="EMBL" id="JAABOA010000127">
    <property type="protein sequence ID" value="KAF9585749.1"/>
    <property type="molecule type" value="Genomic_DNA"/>
</dbReference>
<name>A0A9P6G2D1_9FUNG</name>
<comment type="caution">
    <text evidence="2">The sequence shown here is derived from an EMBL/GenBank/DDBJ whole genome shotgun (WGS) entry which is preliminary data.</text>
</comment>